<evidence type="ECO:0000313" key="1">
    <source>
        <dbReference type="EMBL" id="SFU23963.1"/>
    </source>
</evidence>
<name>A0A1I7EJ48_9BURK</name>
<accession>A0A1I7EJ48</accession>
<evidence type="ECO:0000313" key="2">
    <source>
        <dbReference type="Proteomes" id="UP000198844"/>
    </source>
</evidence>
<gene>
    <name evidence="1" type="ORF">SAMN05192563_102433</name>
</gene>
<dbReference type="Proteomes" id="UP000198844">
    <property type="component" value="Unassembled WGS sequence"/>
</dbReference>
<reference evidence="1 2" key="1">
    <citation type="submission" date="2016-10" db="EMBL/GenBank/DDBJ databases">
        <authorList>
            <person name="de Groot N.N."/>
        </authorList>
    </citation>
    <scope>NUCLEOTIDE SEQUENCE [LARGE SCALE GENOMIC DNA]</scope>
    <source>
        <strain evidence="1 2">LMG 27731</strain>
    </source>
</reference>
<sequence>MLCANVLRAQYYREPCVRKAQTLRHNRRQQETVAQQAANAAFTEPDFGERVMKQPTNQGTARQQLMAAALLIIDGSWWLQAR</sequence>
<proteinExistence type="predicted"/>
<dbReference type="AlphaFoldDB" id="A0A1I7EJ48"/>
<dbReference type="EMBL" id="FPBH01000024">
    <property type="protein sequence ID" value="SFU23963.1"/>
    <property type="molecule type" value="Genomic_DNA"/>
</dbReference>
<dbReference type="RefSeq" id="WP_093642192.1">
    <property type="nucleotide sequence ID" value="NZ_FPBH01000024.1"/>
</dbReference>
<protein>
    <submittedName>
        <fullName evidence="1">Uncharacterized protein</fullName>
    </submittedName>
</protein>
<organism evidence="1 2">
    <name type="scientific">Paraburkholderia aspalathi</name>
    <dbReference type="NCBI Taxonomy" id="1324617"/>
    <lineage>
        <taxon>Bacteria</taxon>
        <taxon>Pseudomonadati</taxon>
        <taxon>Pseudomonadota</taxon>
        <taxon>Betaproteobacteria</taxon>
        <taxon>Burkholderiales</taxon>
        <taxon>Burkholderiaceae</taxon>
        <taxon>Paraburkholderia</taxon>
    </lineage>
</organism>